<dbReference type="EMBL" id="NIBG01000020">
    <property type="protein sequence ID" value="PAB58043.1"/>
    <property type="molecule type" value="Genomic_DNA"/>
</dbReference>
<keyword evidence="2" id="KW-0808">Transferase</keyword>
<dbReference type="GO" id="GO:0046820">
    <property type="term" value="F:4-amino-4-deoxychorismate synthase activity"/>
    <property type="evidence" value="ECO:0007669"/>
    <property type="project" value="UniProtKB-EC"/>
</dbReference>
<keyword evidence="7" id="KW-1185">Reference proteome</keyword>
<gene>
    <name evidence="6" type="primary">pabB</name>
    <name evidence="6" type="ORF">CCE28_17050</name>
</gene>
<dbReference type="GO" id="GO:0009396">
    <property type="term" value="P:folic acid-containing compound biosynthetic process"/>
    <property type="evidence" value="ECO:0007669"/>
    <property type="project" value="InterPro"/>
</dbReference>
<feature type="domain" description="Chorismate-utilising enzyme C-terminal" evidence="4">
    <location>
        <begin position="190"/>
        <end position="443"/>
    </location>
</feature>
<dbReference type="AlphaFoldDB" id="A0A267MGX8"/>
<dbReference type="Proteomes" id="UP000216024">
    <property type="component" value="Unassembled WGS sequence"/>
</dbReference>
<accession>A0A267MGX8</accession>
<dbReference type="EC" id="2.6.1.85" evidence="1"/>
<feature type="domain" description="Anthranilate synthase component I N-terminal" evidence="5">
    <location>
        <begin position="15"/>
        <end position="146"/>
    </location>
</feature>
<organism evidence="6 7">
    <name type="scientific">Anaeromicrobium sediminis</name>
    <dbReference type="NCBI Taxonomy" id="1478221"/>
    <lineage>
        <taxon>Bacteria</taxon>
        <taxon>Bacillati</taxon>
        <taxon>Bacillota</taxon>
        <taxon>Clostridia</taxon>
        <taxon>Peptostreptococcales</taxon>
        <taxon>Thermotaleaceae</taxon>
        <taxon>Anaeromicrobium</taxon>
    </lineage>
</organism>
<dbReference type="PANTHER" id="PTHR11236">
    <property type="entry name" value="AMINOBENZOATE/ANTHRANILATE SYNTHASE"/>
    <property type="match status" value="1"/>
</dbReference>
<dbReference type="PANTHER" id="PTHR11236:SF9">
    <property type="entry name" value="ANTHRANILATE SYNTHASE COMPONENT 1"/>
    <property type="match status" value="1"/>
</dbReference>
<dbReference type="RefSeq" id="WP_095134936.1">
    <property type="nucleotide sequence ID" value="NZ_NIBG01000020.1"/>
</dbReference>
<proteinExistence type="predicted"/>
<evidence type="ECO:0000256" key="1">
    <source>
        <dbReference type="ARBA" id="ARBA00013139"/>
    </source>
</evidence>
<dbReference type="GO" id="GO:0000162">
    <property type="term" value="P:L-tryptophan biosynthetic process"/>
    <property type="evidence" value="ECO:0007669"/>
    <property type="project" value="TreeGrafter"/>
</dbReference>
<evidence type="ECO:0000313" key="7">
    <source>
        <dbReference type="Proteomes" id="UP000216024"/>
    </source>
</evidence>
<dbReference type="InterPro" id="IPR019999">
    <property type="entry name" value="Anth_synth_I-like"/>
</dbReference>
<dbReference type="InterPro" id="IPR005802">
    <property type="entry name" value="ADC_synth_comp_1"/>
</dbReference>
<dbReference type="OrthoDB" id="9803598at2"/>
<feature type="compositionally biased region" description="Basic and acidic residues" evidence="3">
    <location>
        <begin position="281"/>
        <end position="294"/>
    </location>
</feature>
<dbReference type="InterPro" id="IPR005801">
    <property type="entry name" value="ADC_synthase"/>
</dbReference>
<dbReference type="PRINTS" id="PR00095">
    <property type="entry name" value="ANTSNTHASEI"/>
</dbReference>
<feature type="region of interest" description="Disordered" evidence="3">
    <location>
        <begin position="264"/>
        <end position="294"/>
    </location>
</feature>
<sequence>MKIKKIDTKYNGFELYTLFKNYPYSFILDSGMDKERLGKYSFIGFDPFLVFKSKNETITIEEGNTTRVCKGNPFDELRDIMKKYEFKYDSPLPFIGGAVGYFSYDLCHHVENLPRTALDDVNIYDCHFGLYDGIIVVDHTEDETYICSLGIKDDENKVIEFIENIISKKPLPSVEEENKDEVTIESNFTKENYVKAIESIKNYIRSGDIYQANMTQRFTANMTQSPLSLYSKLRNINPAPFAAFMDLKDHHILSSSPERFIQIRDNHVETRPIKGTRPRGKSPEEDKLNSEDLLSSEKDKSELLMIVDLERNDLGRVCKSGSVSVPELFTLETYPTVYHLVSTVVGELRDEVHPIDCIKYSFPGGSITGAPKIRAMEVIDELEPTQRNLYTGSIGYIGFNGDIDTNIVIRTILCKNNKAYFQAGGGIVWDSDAHLEYEESLHKARALMNALKL</sequence>
<evidence type="ECO:0000259" key="5">
    <source>
        <dbReference type="Pfam" id="PF04715"/>
    </source>
</evidence>
<evidence type="ECO:0000259" key="4">
    <source>
        <dbReference type="Pfam" id="PF00425"/>
    </source>
</evidence>
<dbReference type="Gene3D" id="3.60.120.10">
    <property type="entry name" value="Anthranilate synthase"/>
    <property type="match status" value="1"/>
</dbReference>
<evidence type="ECO:0000256" key="2">
    <source>
        <dbReference type="ARBA" id="ARBA00022679"/>
    </source>
</evidence>
<dbReference type="Pfam" id="PF04715">
    <property type="entry name" value="Anth_synt_I_N"/>
    <property type="match status" value="1"/>
</dbReference>
<evidence type="ECO:0000256" key="3">
    <source>
        <dbReference type="SAM" id="MobiDB-lite"/>
    </source>
</evidence>
<protein>
    <recommendedName>
        <fullName evidence="1">aminodeoxychorismate synthase</fullName>
        <ecNumber evidence="1">2.6.1.85</ecNumber>
    </recommendedName>
</protein>
<dbReference type="Pfam" id="PF00425">
    <property type="entry name" value="Chorismate_bind"/>
    <property type="match status" value="1"/>
</dbReference>
<dbReference type="InterPro" id="IPR015890">
    <property type="entry name" value="Chorismate_C"/>
</dbReference>
<dbReference type="InterPro" id="IPR006805">
    <property type="entry name" value="Anth_synth_I_N"/>
</dbReference>
<dbReference type="SUPFAM" id="SSF56322">
    <property type="entry name" value="ADC synthase"/>
    <property type="match status" value="1"/>
</dbReference>
<name>A0A267MGX8_9FIRM</name>
<evidence type="ECO:0000313" key="6">
    <source>
        <dbReference type="EMBL" id="PAB58043.1"/>
    </source>
</evidence>
<dbReference type="NCBIfam" id="TIGR00553">
    <property type="entry name" value="pabB"/>
    <property type="match status" value="1"/>
</dbReference>
<reference evidence="6 7" key="1">
    <citation type="submission" date="2017-06" db="EMBL/GenBank/DDBJ databases">
        <title>Draft genome sequence of anaerobic fermentative bacterium Anaeromicrobium sediminis DY2726D isolated from West Pacific Ocean sediments.</title>
        <authorList>
            <person name="Zeng X."/>
        </authorList>
    </citation>
    <scope>NUCLEOTIDE SEQUENCE [LARGE SCALE GENOMIC DNA]</scope>
    <source>
        <strain evidence="6 7">DY2726D</strain>
    </source>
</reference>
<comment type="caution">
    <text evidence="6">The sequence shown here is derived from an EMBL/GenBank/DDBJ whole genome shotgun (WGS) entry which is preliminary data.</text>
</comment>